<comment type="caution">
    <text evidence="7">The sequence shown here is derived from an EMBL/GenBank/DDBJ whole genome shotgun (WGS) entry which is preliminary data.</text>
</comment>
<dbReference type="RefSeq" id="WP_190888207.1">
    <property type="nucleotide sequence ID" value="NZ_JACWZY010000014.1"/>
</dbReference>
<dbReference type="PROSITE" id="PS51007">
    <property type="entry name" value="CYTC"/>
    <property type="match status" value="2"/>
</dbReference>
<keyword evidence="3 4" id="KW-0408">Iron</keyword>
<feature type="domain" description="Cytochrome c" evidence="6">
    <location>
        <begin position="46"/>
        <end position="160"/>
    </location>
</feature>
<dbReference type="InterPro" id="IPR051459">
    <property type="entry name" value="Cytochrome_c-type_DH"/>
</dbReference>
<sequence length="328" mass="36088">MKKVGKIIGIVLGVVLLVILGVMAYVKFALPNVGDAPTLTIERTPERIARGEYLANHVTVCMDCHSTRDYSLFSAPLEPGTLGKGGELFNQEMGFPGSFTSKNITPAGIGSWTDGEIYRAVTTGVSRDGHAFFPVMPYPYYGKMSDEDVKSIVAYVRSLKPIENKPADSRADFPFNFILNTIPQKAEPSPMPDPKDELATGKYLVMIAGCVECHTQVEKGQIIKEKSFSGGREFKLPGGTLVTANITPDKETGIGSWTKEAFVSRFRTYADSTYKPHKVGANDFQTIMPWTMYGGMNEQDLGAIYTYLMSLKPIPNKVEKFTPNVAQR</sequence>
<evidence type="ECO:0000313" key="7">
    <source>
        <dbReference type="EMBL" id="MBD2702357.1"/>
    </source>
</evidence>
<evidence type="ECO:0000256" key="1">
    <source>
        <dbReference type="ARBA" id="ARBA00022617"/>
    </source>
</evidence>
<feature type="transmembrane region" description="Helical" evidence="5">
    <location>
        <begin position="7"/>
        <end position="26"/>
    </location>
</feature>
<proteinExistence type="predicted"/>
<evidence type="ECO:0000256" key="4">
    <source>
        <dbReference type="PROSITE-ProRule" id="PRU00433"/>
    </source>
</evidence>
<keyword evidence="8" id="KW-1185">Reference proteome</keyword>
<keyword evidence="5" id="KW-0812">Transmembrane</keyword>
<evidence type="ECO:0000256" key="2">
    <source>
        <dbReference type="ARBA" id="ARBA00022723"/>
    </source>
</evidence>
<evidence type="ECO:0000256" key="5">
    <source>
        <dbReference type="SAM" id="Phobius"/>
    </source>
</evidence>
<evidence type="ECO:0000259" key="6">
    <source>
        <dbReference type="PROSITE" id="PS51007"/>
    </source>
</evidence>
<keyword evidence="1 4" id="KW-0349">Heme</keyword>
<name>A0A927AU43_9BACT</name>
<dbReference type="InterPro" id="IPR009056">
    <property type="entry name" value="Cyt_c-like_dom"/>
</dbReference>
<dbReference type="Gene3D" id="1.10.760.10">
    <property type="entry name" value="Cytochrome c-like domain"/>
    <property type="match status" value="2"/>
</dbReference>
<keyword evidence="5" id="KW-0472">Membrane</keyword>
<dbReference type="Proteomes" id="UP000598820">
    <property type="component" value="Unassembled WGS sequence"/>
</dbReference>
<dbReference type="AlphaFoldDB" id="A0A927AU43"/>
<dbReference type="GO" id="GO:0009055">
    <property type="term" value="F:electron transfer activity"/>
    <property type="evidence" value="ECO:0007669"/>
    <property type="project" value="InterPro"/>
</dbReference>
<dbReference type="SUPFAM" id="SSF46626">
    <property type="entry name" value="Cytochrome c"/>
    <property type="match status" value="2"/>
</dbReference>
<dbReference type="PANTHER" id="PTHR35008:SF8">
    <property type="entry name" value="ALCOHOL DEHYDROGENASE CYTOCHROME C SUBUNIT"/>
    <property type="match status" value="1"/>
</dbReference>
<dbReference type="GO" id="GO:0046872">
    <property type="term" value="F:metal ion binding"/>
    <property type="evidence" value="ECO:0007669"/>
    <property type="project" value="UniProtKB-KW"/>
</dbReference>
<organism evidence="7 8">
    <name type="scientific">Spirosoma profusum</name>
    <dbReference type="NCBI Taxonomy" id="2771354"/>
    <lineage>
        <taxon>Bacteria</taxon>
        <taxon>Pseudomonadati</taxon>
        <taxon>Bacteroidota</taxon>
        <taxon>Cytophagia</taxon>
        <taxon>Cytophagales</taxon>
        <taxon>Cytophagaceae</taxon>
        <taxon>Spirosoma</taxon>
    </lineage>
</organism>
<dbReference type="Pfam" id="PF00034">
    <property type="entry name" value="Cytochrom_C"/>
    <property type="match status" value="1"/>
</dbReference>
<accession>A0A927AU43</accession>
<dbReference type="EMBL" id="JACWZY010000014">
    <property type="protein sequence ID" value="MBD2702357.1"/>
    <property type="molecule type" value="Genomic_DNA"/>
</dbReference>
<feature type="domain" description="Cytochrome c" evidence="6">
    <location>
        <begin position="196"/>
        <end position="312"/>
    </location>
</feature>
<evidence type="ECO:0000313" key="8">
    <source>
        <dbReference type="Proteomes" id="UP000598820"/>
    </source>
</evidence>
<evidence type="ECO:0000256" key="3">
    <source>
        <dbReference type="ARBA" id="ARBA00023004"/>
    </source>
</evidence>
<dbReference type="InterPro" id="IPR036909">
    <property type="entry name" value="Cyt_c-like_dom_sf"/>
</dbReference>
<keyword evidence="5" id="KW-1133">Transmembrane helix</keyword>
<reference evidence="7" key="1">
    <citation type="submission" date="2020-09" db="EMBL/GenBank/DDBJ databases">
        <authorList>
            <person name="Kim M.K."/>
        </authorList>
    </citation>
    <scope>NUCLEOTIDE SEQUENCE</scope>
    <source>
        <strain evidence="7">BT702</strain>
    </source>
</reference>
<dbReference type="PANTHER" id="PTHR35008">
    <property type="entry name" value="BLL4482 PROTEIN-RELATED"/>
    <property type="match status" value="1"/>
</dbReference>
<dbReference type="GO" id="GO:0020037">
    <property type="term" value="F:heme binding"/>
    <property type="evidence" value="ECO:0007669"/>
    <property type="project" value="InterPro"/>
</dbReference>
<keyword evidence="2 4" id="KW-0479">Metal-binding</keyword>
<gene>
    <name evidence="7" type="ORF">IC229_17035</name>
</gene>
<protein>
    <submittedName>
        <fullName evidence="7">C-type cytochrome</fullName>
    </submittedName>
</protein>